<sequence length="317" mass="35764">MFDFHTHFIPKQVLTWLQDHKETVHAKWEKILPDKHEFLTVNGKWGFELKPTFYDLSLYNQECLDVGVTHSVLSPIPQLFMYDFSPEITTEVSQIYNSSLAEIVDHSPDRFSALGTVPLTAPKRAATILNEAMKQGLKGAIIGPGLEDKLLSNDFFAPLFEEANRLKAILFIHPLLSTDPRIKAKKMPNLIGVPWETTVTATDIILSGLIDKYPDVKIIFAHGGGFLPYQLGRMDKGYDQWKDVSSNLKAAPSEYAKRFWYDTVLWDPNSLDLLIKTVGEDRVVPGSDFPFDLSVWPPKVNSEKGSQSLLGLIKMNS</sequence>
<name>A0ABR5MIQ6_9BACI</name>
<accession>A0ABR5MIQ6</accession>
<keyword evidence="4" id="KW-1185">Reference proteome</keyword>
<dbReference type="Pfam" id="PF04909">
    <property type="entry name" value="Amidohydro_2"/>
    <property type="match status" value="1"/>
</dbReference>
<feature type="domain" description="Amidohydrolase-related" evidence="2">
    <location>
        <begin position="3"/>
        <end position="298"/>
    </location>
</feature>
<dbReference type="RefSeq" id="WP_060668584.1">
    <property type="nucleotide sequence ID" value="NZ_LGTK01000032.1"/>
</dbReference>
<proteinExistence type="predicted"/>
<dbReference type="SUPFAM" id="SSF51556">
    <property type="entry name" value="Metallo-dependent hydrolases"/>
    <property type="match status" value="1"/>
</dbReference>
<gene>
    <name evidence="3" type="ORF">AFL42_10320</name>
</gene>
<reference evidence="3 4" key="1">
    <citation type="submission" date="2015-07" db="EMBL/GenBank/DDBJ databases">
        <title>High-quality draft genome sequence of Oceanobacillus caeni HM6, a bacillus isolated from a human feces.</title>
        <authorList>
            <person name="Kumar J."/>
            <person name="Verma M.K."/>
            <person name="Pandey R."/>
            <person name="Bhambi M."/>
            <person name="Chauhan N."/>
        </authorList>
    </citation>
    <scope>NUCLEOTIDE SEQUENCE [LARGE SCALE GENOMIC DNA]</scope>
    <source>
        <strain evidence="3 4">HM6</strain>
    </source>
</reference>
<organism evidence="3 4">
    <name type="scientific">Oceanobacillus caeni</name>
    <dbReference type="NCBI Taxonomy" id="405946"/>
    <lineage>
        <taxon>Bacteria</taxon>
        <taxon>Bacillati</taxon>
        <taxon>Bacillota</taxon>
        <taxon>Bacilli</taxon>
        <taxon>Bacillales</taxon>
        <taxon>Bacillaceae</taxon>
        <taxon>Oceanobacillus</taxon>
    </lineage>
</organism>
<evidence type="ECO:0000313" key="4">
    <source>
        <dbReference type="Proteomes" id="UP000037854"/>
    </source>
</evidence>
<evidence type="ECO:0000259" key="2">
    <source>
        <dbReference type="Pfam" id="PF04909"/>
    </source>
</evidence>
<evidence type="ECO:0000313" key="3">
    <source>
        <dbReference type="EMBL" id="KPH74385.1"/>
    </source>
</evidence>
<evidence type="ECO:0000256" key="1">
    <source>
        <dbReference type="ARBA" id="ARBA00023239"/>
    </source>
</evidence>
<comment type="caution">
    <text evidence="3">The sequence shown here is derived from an EMBL/GenBank/DDBJ whole genome shotgun (WGS) entry which is preliminary data.</text>
</comment>
<keyword evidence="1" id="KW-0456">Lyase</keyword>
<dbReference type="PANTHER" id="PTHR21240">
    <property type="entry name" value="2-AMINO-3-CARBOXYLMUCONATE-6-SEMIALDEHYDE DECARBOXYLASE"/>
    <property type="match status" value="1"/>
</dbReference>
<dbReference type="EMBL" id="LGTK01000032">
    <property type="protein sequence ID" value="KPH74385.1"/>
    <property type="molecule type" value="Genomic_DNA"/>
</dbReference>
<dbReference type="Proteomes" id="UP000037854">
    <property type="component" value="Unassembled WGS sequence"/>
</dbReference>
<dbReference type="InterPro" id="IPR032465">
    <property type="entry name" value="ACMSD"/>
</dbReference>
<dbReference type="PANTHER" id="PTHR21240:SF28">
    <property type="entry name" value="ISO-OROTATE DECARBOXYLASE (EUROFUNG)"/>
    <property type="match status" value="1"/>
</dbReference>
<protein>
    <submittedName>
        <fullName evidence="3">Amidohydrolase</fullName>
    </submittedName>
</protein>
<dbReference type="InterPro" id="IPR032466">
    <property type="entry name" value="Metal_Hydrolase"/>
</dbReference>
<dbReference type="Gene3D" id="3.20.20.140">
    <property type="entry name" value="Metal-dependent hydrolases"/>
    <property type="match status" value="1"/>
</dbReference>
<dbReference type="InterPro" id="IPR006680">
    <property type="entry name" value="Amidohydro-rel"/>
</dbReference>